<dbReference type="KEGG" id="dru:Desru_2057"/>
<evidence type="ECO:0000313" key="3">
    <source>
        <dbReference type="Proteomes" id="UP000009234"/>
    </source>
</evidence>
<dbReference type="HOGENOM" id="CLU_049023_0_0_9"/>
<keyword evidence="1" id="KW-0472">Membrane</keyword>
<accession>F6DVF7</accession>
<keyword evidence="1" id="KW-0812">Transmembrane</keyword>
<proteinExistence type="predicted"/>
<dbReference type="EMBL" id="CP002780">
    <property type="protein sequence ID" value="AEG60310.1"/>
    <property type="molecule type" value="Genomic_DNA"/>
</dbReference>
<reference evidence="3" key="1">
    <citation type="submission" date="2011-05" db="EMBL/GenBank/DDBJ databases">
        <title>Complete sequence of Desulfotomaculum ruminis DSM 2154.</title>
        <authorList>
            <person name="Lucas S."/>
            <person name="Copeland A."/>
            <person name="Lapidus A."/>
            <person name="Cheng J.-F."/>
            <person name="Goodwin L."/>
            <person name="Pitluck S."/>
            <person name="Lu M."/>
            <person name="Detter J.C."/>
            <person name="Han C."/>
            <person name="Tapia R."/>
            <person name="Land M."/>
            <person name="Hauser L."/>
            <person name="Kyrpides N."/>
            <person name="Ivanova N."/>
            <person name="Mikhailova N."/>
            <person name="Pagani I."/>
            <person name="Stams A.J.M."/>
            <person name="Plugge C.M."/>
            <person name="Muyzer G."/>
            <person name="Kuever J."/>
            <person name="Parshina S.N."/>
            <person name="Ivanova A.E."/>
            <person name="Nazina T.N."/>
            <person name="Brambilla E."/>
            <person name="Spring S."/>
            <person name="Klenk H.-P."/>
            <person name="Woyke T."/>
        </authorList>
    </citation>
    <scope>NUCLEOTIDE SEQUENCE [LARGE SCALE GENOMIC DNA]</scope>
    <source>
        <strain evidence="3">ATCC 23193 / DSM 2154 / NCIB 8452 / DL</strain>
    </source>
</reference>
<feature type="transmembrane region" description="Helical" evidence="1">
    <location>
        <begin position="292"/>
        <end position="311"/>
    </location>
</feature>
<dbReference type="RefSeq" id="WP_013842072.1">
    <property type="nucleotide sequence ID" value="NC_015589.1"/>
</dbReference>
<organism evidence="2 3">
    <name type="scientific">Desulforamulus ruminis (strain ATCC 23193 / DSM 2154 / NCIMB 8452 / DL)</name>
    <name type="common">Desulfotomaculum ruminis</name>
    <dbReference type="NCBI Taxonomy" id="696281"/>
    <lineage>
        <taxon>Bacteria</taxon>
        <taxon>Bacillati</taxon>
        <taxon>Bacillota</taxon>
        <taxon>Clostridia</taxon>
        <taxon>Eubacteriales</taxon>
        <taxon>Peptococcaceae</taxon>
        <taxon>Desulforamulus</taxon>
    </lineage>
</organism>
<feature type="transmembrane region" description="Helical" evidence="1">
    <location>
        <begin position="72"/>
        <end position="93"/>
    </location>
</feature>
<evidence type="ECO:0008006" key="4">
    <source>
        <dbReference type="Google" id="ProtNLM"/>
    </source>
</evidence>
<dbReference type="eggNOG" id="ENOG502Z81H">
    <property type="taxonomic scope" value="Bacteria"/>
</dbReference>
<feature type="transmembrane region" description="Helical" evidence="1">
    <location>
        <begin position="357"/>
        <end position="377"/>
    </location>
</feature>
<feature type="transmembrane region" description="Helical" evidence="1">
    <location>
        <begin position="150"/>
        <end position="170"/>
    </location>
</feature>
<keyword evidence="3" id="KW-1185">Reference proteome</keyword>
<feature type="transmembrane region" description="Helical" evidence="1">
    <location>
        <begin position="224"/>
        <end position="245"/>
    </location>
</feature>
<name>F6DVF7_DESRL</name>
<gene>
    <name evidence="2" type="ordered locus">Desru_2057</name>
</gene>
<keyword evidence="1" id="KW-1133">Transmembrane helix</keyword>
<dbReference type="AlphaFoldDB" id="F6DVF7"/>
<feature type="transmembrane region" description="Helical" evidence="1">
    <location>
        <begin position="191"/>
        <end position="212"/>
    </location>
</feature>
<feature type="transmembrane region" description="Helical" evidence="1">
    <location>
        <begin position="257"/>
        <end position="280"/>
    </location>
</feature>
<feature type="transmembrane region" description="Helical" evidence="1">
    <location>
        <begin position="398"/>
        <end position="415"/>
    </location>
</feature>
<evidence type="ECO:0000313" key="2">
    <source>
        <dbReference type="EMBL" id="AEG60310.1"/>
    </source>
</evidence>
<evidence type="ECO:0000256" key="1">
    <source>
        <dbReference type="SAM" id="Phobius"/>
    </source>
</evidence>
<reference evidence="2 3" key="2">
    <citation type="journal article" date="2012" name="Stand. Genomic Sci.">
        <title>Complete genome sequence of the sulfate-reducing firmicute Desulfotomaculum ruminis type strain (DL(T)).</title>
        <authorList>
            <person name="Spring S."/>
            <person name="Visser M."/>
            <person name="Lu M."/>
            <person name="Copeland A."/>
            <person name="Lapidus A."/>
            <person name="Lucas S."/>
            <person name="Cheng J.F."/>
            <person name="Han C."/>
            <person name="Tapia R."/>
            <person name="Goodwin L.A."/>
            <person name="Pitluck S."/>
            <person name="Ivanova N."/>
            <person name="Land M."/>
            <person name="Hauser L."/>
            <person name="Larimer F."/>
            <person name="Rohde M."/>
            <person name="Goker M."/>
            <person name="Detter J.C."/>
            <person name="Kyrpides N.C."/>
            <person name="Woyke T."/>
            <person name="Schaap P.J."/>
            <person name="Plugge C.M."/>
            <person name="Muyzer G."/>
            <person name="Kuever J."/>
            <person name="Pereira I.A."/>
            <person name="Parshina S.N."/>
            <person name="Bernier-Latmani R."/>
            <person name="Stams A.J."/>
            <person name="Klenk H.P."/>
        </authorList>
    </citation>
    <scope>NUCLEOTIDE SEQUENCE [LARGE SCALE GENOMIC DNA]</scope>
    <source>
        <strain evidence="3">ATCC 23193 / DSM 2154 / NCIB 8452 / DL</strain>
    </source>
</reference>
<feature type="transmembrane region" description="Helical" evidence="1">
    <location>
        <begin position="99"/>
        <end position="117"/>
    </location>
</feature>
<dbReference type="STRING" id="696281.Desru_2057"/>
<sequence>MTMDISNLIIENLANPHELERMYRKEPEAFKKSISYAWGKNPDSQVLAVWYERLHFKETANTEKTSLFQKDFLSMGILAMLAGISTRGILHFIEQQAIAPINLVFGILPFIAAYFVYNNTPQRNVLYTLAALFLISGVYLNILPPEHKDSIILAYLHLPIFLWVLLGLAFTGNEYGIGSKRLAYLKFNGEFCILYASMAISGMMLTALTMHLFRFVGMDISEFYFENVVLFGAAALAIVATYLVSRNLKLAKNIAPYIAKIFSPLVLATLLAYLITVIWVGKNPFLDRNFLIFFNGILLSVLAVTIFSITESGTDEKKNISDYINFALIILALIIDSVALSAMVFRLSSFGITPNRLAVLGVNILIWANLIWIMLSYMRFLQNKTGPSTIQDAVTKYLPVYGFWAAFVTFTFPLIF</sequence>
<feature type="transmembrane region" description="Helical" evidence="1">
    <location>
        <begin position="124"/>
        <end position="144"/>
    </location>
</feature>
<feature type="transmembrane region" description="Helical" evidence="1">
    <location>
        <begin position="323"/>
        <end position="345"/>
    </location>
</feature>
<protein>
    <recommendedName>
        <fullName evidence="4">DUF4153 domain-containing protein</fullName>
    </recommendedName>
</protein>
<dbReference type="Proteomes" id="UP000009234">
    <property type="component" value="Chromosome"/>
</dbReference>